<accession>A0A0F9Q7C5</accession>
<reference evidence="2" key="1">
    <citation type="journal article" date="2015" name="Nature">
        <title>Complex archaea that bridge the gap between prokaryotes and eukaryotes.</title>
        <authorList>
            <person name="Spang A."/>
            <person name="Saw J.H."/>
            <person name="Jorgensen S.L."/>
            <person name="Zaremba-Niedzwiedzka K."/>
            <person name="Martijn J."/>
            <person name="Lind A.E."/>
            <person name="van Eijk R."/>
            <person name="Schleper C."/>
            <person name="Guy L."/>
            <person name="Ettema T.J."/>
        </authorList>
    </citation>
    <scope>NUCLEOTIDE SEQUENCE</scope>
</reference>
<dbReference type="EMBL" id="LAZR01001836">
    <property type="protein sequence ID" value="KKN38359.1"/>
    <property type="molecule type" value="Genomic_DNA"/>
</dbReference>
<organism evidence="2">
    <name type="scientific">marine sediment metagenome</name>
    <dbReference type="NCBI Taxonomy" id="412755"/>
    <lineage>
        <taxon>unclassified sequences</taxon>
        <taxon>metagenomes</taxon>
        <taxon>ecological metagenomes</taxon>
    </lineage>
</organism>
<proteinExistence type="predicted"/>
<gene>
    <name evidence="2" type="ORF">LCGC14_0754340</name>
</gene>
<feature type="region of interest" description="Disordered" evidence="1">
    <location>
        <begin position="1"/>
        <end position="25"/>
    </location>
</feature>
<protein>
    <submittedName>
        <fullName evidence="2">Uncharacterized protein</fullName>
    </submittedName>
</protein>
<evidence type="ECO:0000313" key="2">
    <source>
        <dbReference type="EMBL" id="KKN38359.1"/>
    </source>
</evidence>
<sequence>MTTKSKRGGPSISLPIVGASSGRKQRAMTDTTTVIERLNTGGRPMTWAERAKGVQQWLQFLEEDIKAILADDLATEGIKQSCRRLAVALGMIGATVDMLASVCDEKRPGQQVPDVAGVREEQQSNKRVALSYHLGLILDLANLIQMHQKSGTLNQGDCLDWTSKIKAHTKTIRNRFDIED</sequence>
<comment type="caution">
    <text evidence="2">The sequence shown here is derived from an EMBL/GenBank/DDBJ whole genome shotgun (WGS) entry which is preliminary data.</text>
</comment>
<evidence type="ECO:0000256" key="1">
    <source>
        <dbReference type="SAM" id="MobiDB-lite"/>
    </source>
</evidence>
<dbReference type="AlphaFoldDB" id="A0A0F9Q7C5"/>
<name>A0A0F9Q7C5_9ZZZZ</name>